<dbReference type="Proteomes" id="UP000244406">
    <property type="component" value="Unassembled WGS sequence"/>
</dbReference>
<comment type="caution">
    <text evidence="12">The sequence shown here is derived from an EMBL/GenBank/DDBJ whole genome shotgun (WGS) entry which is preliminary data.</text>
</comment>
<evidence type="ECO:0000256" key="2">
    <source>
        <dbReference type="ARBA" id="ARBA00004589"/>
    </source>
</evidence>
<dbReference type="InterPro" id="IPR017853">
    <property type="entry name" value="GH"/>
</dbReference>
<dbReference type="PANTHER" id="PTHR31468">
    <property type="entry name" value="1,3-BETA-GLUCANOSYLTRANSFERASE GAS1"/>
    <property type="match status" value="1"/>
</dbReference>
<dbReference type="Pfam" id="PF03198">
    <property type="entry name" value="Glyco_hydro_72"/>
    <property type="match status" value="1"/>
</dbReference>
<dbReference type="GO" id="GO:0005886">
    <property type="term" value="C:plasma membrane"/>
    <property type="evidence" value="ECO:0007669"/>
    <property type="project" value="UniProtKB-SubCell"/>
</dbReference>
<comment type="subcellular location">
    <subcellularLocation>
        <location evidence="1">Cell envelope</location>
    </subcellularLocation>
    <subcellularLocation>
        <location evidence="10">Cell membrane</location>
        <topology evidence="10">Lipid-anchor</topology>
        <topology evidence="10">GPI-anchor</topology>
    </subcellularLocation>
    <subcellularLocation>
        <location evidence="2">Membrane</location>
        <topology evidence="2">Lipid-anchor</topology>
        <topology evidence="2">GPI-anchor</topology>
    </subcellularLocation>
</comment>
<dbReference type="SUPFAM" id="SSF51445">
    <property type="entry name" value="(Trans)glycosidases"/>
    <property type="match status" value="1"/>
</dbReference>
<reference evidence="12 13" key="1">
    <citation type="submission" date="2017-12" db="EMBL/GenBank/DDBJ databases">
        <title>Genome Sequence of the Amphotericin B-resistant Candida duobushaemulonii strain, B09383.</title>
        <authorList>
            <person name="Chow N.A."/>
            <person name="Gade L."/>
            <person name="Batra D."/>
            <person name="Rowe L.A."/>
            <person name="Loparev V.N."/>
            <person name="Litvintseva A.P."/>
        </authorList>
    </citation>
    <scope>NUCLEOTIDE SEQUENCE [LARGE SCALE GENOMIC DNA]</scope>
    <source>
        <strain evidence="12 13">B09383</strain>
    </source>
</reference>
<keyword evidence="13" id="KW-1185">Reference proteome</keyword>
<dbReference type="SMR" id="A0A2V1ACI9"/>
<protein>
    <recommendedName>
        <fullName evidence="10">1,3-beta-glucanosyltransferase</fullName>
        <ecNumber evidence="10">2.4.1.-</ecNumber>
    </recommendedName>
</protein>
<dbReference type="GO" id="GO:0098552">
    <property type="term" value="C:side of membrane"/>
    <property type="evidence" value="ECO:0007669"/>
    <property type="project" value="UniProtKB-KW"/>
</dbReference>
<feature type="region of interest" description="Disordered" evidence="11">
    <location>
        <begin position="429"/>
        <end position="448"/>
    </location>
</feature>
<gene>
    <name evidence="12" type="ORF">CXQ87_003588</name>
</gene>
<evidence type="ECO:0000256" key="6">
    <source>
        <dbReference type="ARBA" id="ARBA00022729"/>
    </source>
</evidence>
<name>A0A2V1ACI9_9ASCO</name>
<dbReference type="RefSeq" id="XP_025336679.1">
    <property type="nucleotide sequence ID" value="XM_025482061.1"/>
</dbReference>
<feature type="chain" id="PRO_5015796273" description="1,3-beta-glucanosyltransferase" evidence="10">
    <location>
        <begin position="18"/>
        <end position="471"/>
    </location>
</feature>
<dbReference type="EMBL" id="PKFP01000003">
    <property type="protein sequence ID" value="PVH15739.1"/>
    <property type="molecule type" value="Genomic_DNA"/>
</dbReference>
<evidence type="ECO:0000256" key="7">
    <source>
        <dbReference type="ARBA" id="ARBA00023136"/>
    </source>
</evidence>
<evidence type="ECO:0000313" key="12">
    <source>
        <dbReference type="EMBL" id="PVH15739.1"/>
    </source>
</evidence>
<comment type="similarity">
    <text evidence="3 10">Belongs to the glycosyl hydrolase 72 family.</text>
</comment>
<sequence>MFLPLFVLWANLAPVLSSISPISIHGRYFIDSVSQEPFFIKGVDYQPGGSSATDQHSDPLSNPDICARDIALFQQLGINTIRVYSVYPDLDHDVCMTLLAQAGMYLVLDVNSPQQFRHLNRYEPWSTYNTEYLENVFKVVEQFGGYNNTLGFFAGNEIVNDRVSARNSPRYVKAVVRDIKQYIDANLDRKIPVGYSAADDLDYRISMSSYLECVDESPFDSADFYGVNSYQWCGEQTFYSSRYDKLVEDYAEYTRPVFLSEYGCNDITPRKFSEVQAIYSNDMVGVFSGGLVYEFTQEPNNYGLVEVLPNGDVQLLDDFIALKYQFEHLPEPTYGVMTRYLLANEMQLRNSKKQQQQSAQPLCKGEFTNLAIEEGMPSNPAVELLGGIAAQRGKYVKLDESQLRSSKKVYGPSGKMYLAAPTVQIVEDTTSAPDSGRRRIPSTPNHGMLHLGSIRQRIALLLRKGFHRVHY</sequence>
<dbReference type="GO" id="GO:0042124">
    <property type="term" value="F:1,3-beta-glucanosyltransferase activity"/>
    <property type="evidence" value="ECO:0007669"/>
    <property type="project" value="TreeGrafter"/>
</dbReference>
<evidence type="ECO:0000256" key="9">
    <source>
        <dbReference type="ARBA" id="ARBA00023288"/>
    </source>
</evidence>
<dbReference type="AlphaFoldDB" id="A0A2V1ACI9"/>
<evidence type="ECO:0000256" key="11">
    <source>
        <dbReference type="SAM" id="MobiDB-lite"/>
    </source>
</evidence>
<keyword evidence="6 10" id="KW-0732">Signal</keyword>
<keyword evidence="8" id="KW-0325">Glycoprotein</keyword>
<dbReference type="GO" id="GO:0071970">
    <property type="term" value="P:fungal-type cell wall (1-&gt;3)-beta-D-glucan biosynthetic process"/>
    <property type="evidence" value="ECO:0007669"/>
    <property type="project" value="TreeGrafter"/>
</dbReference>
<evidence type="ECO:0000256" key="8">
    <source>
        <dbReference type="ARBA" id="ARBA00023180"/>
    </source>
</evidence>
<dbReference type="GO" id="GO:0031505">
    <property type="term" value="P:fungal-type cell wall organization"/>
    <property type="evidence" value="ECO:0007669"/>
    <property type="project" value="TreeGrafter"/>
</dbReference>
<keyword evidence="4 10" id="KW-0336">GPI-anchor</keyword>
<comment type="function">
    <text evidence="10">Splits internally a 1,3-beta-glucan molecule and transfers the newly generated reducing end (the donor) to the non-reducing end of another 1,3-beta-glucan molecule (the acceptor) forming a 1,3-beta linkage, resulting in the elongation of 1,3-beta-glucan chains in the cell wall.</text>
</comment>
<dbReference type="PANTHER" id="PTHR31468:SF14">
    <property type="entry name" value="1,3-BETA-GLUCANOSYLTRANSFERASE GAS4"/>
    <property type="match status" value="1"/>
</dbReference>
<accession>A0A2V1ACI9</accession>
<dbReference type="EC" id="2.4.1.-" evidence="10"/>
<dbReference type="GeneID" id="37003588"/>
<dbReference type="InterPro" id="IPR004886">
    <property type="entry name" value="Glucanosyltransferase"/>
</dbReference>
<feature type="signal peptide" evidence="10">
    <location>
        <begin position="1"/>
        <end position="17"/>
    </location>
</feature>
<keyword evidence="7 10" id="KW-0472">Membrane</keyword>
<evidence type="ECO:0000256" key="10">
    <source>
        <dbReference type="RuleBase" id="RU361209"/>
    </source>
</evidence>
<keyword evidence="5 10" id="KW-0808">Transferase</keyword>
<dbReference type="GO" id="GO:0009277">
    <property type="term" value="C:fungal-type cell wall"/>
    <property type="evidence" value="ECO:0007669"/>
    <property type="project" value="UniProtKB-ARBA"/>
</dbReference>
<dbReference type="VEuPathDB" id="FungiDB:CXQ87_003588"/>
<evidence type="ECO:0000256" key="3">
    <source>
        <dbReference type="ARBA" id="ARBA00007528"/>
    </source>
</evidence>
<keyword evidence="9 10" id="KW-0449">Lipoprotein</keyword>
<dbReference type="FunFam" id="3.20.20.80:FF:000032">
    <property type="entry name" value="1,3-beta-glucanosyltransferase"/>
    <property type="match status" value="1"/>
</dbReference>
<evidence type="ECO:0000256" key="5">
    <source>
        <dbReference type="ARBA" id="ARBA00022679"/>
    </source>
</evidence>
<organism evidence="12 13">
    <name type="scientific">Candidozyma duobushaemuli</name>
    <dbReference type="NCBI Taxonomy" id="1231522"/>
    <lineage>
        <taxon>Eukaryota</taxon>
        <taxon>Fungi</taxon>
        <taxon>Dikarya</taxon>
        <taxon>Ascomycota</taxon>
        <taxon>Saccharomycotina</taxon>
        <taxon>Pichiomycetes</taxon>
        <taxon>Metschnikowiaceae</taxon>
        <taxon>Candidozyma</taxon>
    </lineage>
</organism>
<evidence type="ECO:0000256" key="4">
    <source>
        <dbReference type="ARBA" id="ARBA00022622"/>
    </source>
</evidence>
<dbReference type="Gene3D" id="3.20.20.80">
    <property type="entry name" value="Glycosidases"/>
    <property type="match status" value="1"/>
</dbReference>
<evidence type="ECO:0000256" key="1">
    <source>
        <dbReference type="ARBA" id="ARBA00004196"/>
    </source>
</evidence>
<evidence type="ECO:0000313" key="13">
    <source>
        <dbReference type="Proteomes" id="UP000244406"/>
    </source>
</evidence>
<proteinExistence type="inferred from homology"/>